<feature type="transmembrane region" description="Helical" evidence="10">
    <location>
        <begin position="16"/>
        <end position="40"/>
    </location>
</feature>
<dbReference type="CDD" id="cd15225">
    <property type="entry name" value="7tmA_OR10A-like"/>
    <property type="match status" value="1"/>
</dbReference>
<feature type="transmembrane region" description="Helical" evidence="10">
    <location>
        <begin position="191"/>
        <end position="217"/>
    </location>
</feature>
<evidence type="ECO:0000256" key="8">
    <source>
        <dbReference type="ARBA" id="ARBA00023224"/>
    </source>
</evidence>
<evidence type="ECO:0000256" key="4">
    <source>
        <dbReference type="ARBA" id="ARBA00022692"/>
    </source>
</evidence>
<reference evidence="12" key="3">
    <citation type="submission" date="2025-09" db="UniProtKB">
        <authorList>
            <consortium name="Ensembl"/>
        </authorList>
    </citation>
    <scope>IDENTIFICATION</scope>
</reference>
<evidence type="ECO:0000256" key="3">
    <source>
        <dbReference type="ARBA" id="ARBA00022606"/>
    </source>
</evidence>
<keyword evidence="6 10" id="KW-1133">Transmembrane helix</keyword>
<dbReference type="STRING" id="29139.ENSVURP00010008149"/>
<evidence type="ECO:0000256" key="5">
    <source>
        <dbReference type="ARBA" id="ARBA00022725"/>
    </source>
</evidence>
<sequence>TEFVFLAYPTHLELQVLVFLGISLVYTMILTGNILIVAAIQMEARLHTPMYYLLDSLSIVEIWYTATVVPHILVNTMKRHKAITLLGCATQMLFFIGLGSTDCFLLAVMAYDRYVVICSPLQYLLIMTQKFCVNLVVASMVIGFILSLQLVAFIFHLPFCHSRGIEHFFCDVPPVIRLTCTHTHLHELSVLVAGTLAIAFTFLLIAISYALIAIAVLSIHSTSGRRRAFSTCSSHLMVVLLQYGCCVFMYLRPNSSYSPKQDQLLSLVYILGTPLLNPLIYTLRNSEVKGALRSIITRNVFSKKS</sequence>
<feature type="domain" description="G-protein coupled receptors family 1 profile" evidence="11">
    <location>
        <begin position="32"/>
        <end position="281"/>
    </location>
</feature>
<evidence type="ECO:0000256" key="6">
    <source>
        <dbReference type="ARBA" id="ARBA00022989"/>
    </source>
</evidence>
<comment type="similarity">
    <text evidence="9">Belongs to the G-protein coupled receptor 1 family.</text>
</comment>
<dbReference type="PRINTS" id="PR00245">
    <property type="entry name" value="OLFACTORYR"/>
</dbReference>
<reference evidence="13" key="1">
    <citation type="submission" date="2018-12" db="EMBL/GenBank/DDBJ databases">
        <authorList>
            <person name="Yazar S."/>
        </authorList>
    </citation>
    <scope>NUCLEOTIDE SEQUENCE [LARGE SCALE GENOMIC DNA]</scope>
</reference>
<feature type="transmembrane region" description="Helical" evidence="10">
    <location>
        <begin position="229"/>
        <end position="251"/>
    </location>
</feature>
<evidence type="ECO:0000313" key="12">
    <source>
        <dbReference type="Ensembl" id="ENSVURP00010008149.1"/>
    </source>
</evidence>
<dbReference type="OMA" id="GIEICYT"/>
<dbReference type="GO" id="GO:0004984">
    <property type="term" value="F:olfactory receptor activity"/>
    <property type="evidence" value="ECO:0007669"/>
    <property type="project" value="InterPro"/>
</dbReference>
<dbReference type="AlphaFoldDB" id="A0A4X2K861"/>
<evidence type="ECO:0000256" key="7">
    <source>
        <dbReference type="ARBA" id="ARBA00023136"/>
    </source>
</evidence>
<dbReference type="GO" id="GO:0004930">
    <property type="term" value="F:G protein-coupled receptor activity"/>
    <property type="evidence" value="ECO:0007669"/>
    <property type="project" value="UniProtKB-KW"/>
</dbReference>
<dbReference type="PRINTS" id="PR00237">
    <property type="entry name" value="GPCRRHODOPSN"/>
</dbReference>
<evidence type="ECO:0000256" key="9">
    <source>
        <dbReference type="RuleBase" id="RU000688"/>
    </source>
</evidence>
<keyword evidence="2 10" id="KW-1003">Cell membrane</keyword>
<keyword evidence="4 9" id="KW-0812">Transmembrane</keyword>
<protein>
    <recommendedName>
        <fullName evidence="10">Olfactory receptor</fullName>
    </recommendedName>
</protein>
<dbReference type="Proteomes" id="UP000314987">
    <property type="component" value="Unassembled WGS sequence"/>
</dbReference>
<dbReference type="Gene3D" id="1.20.1070.10">
    <property type="entry name" value="Rhodopsin 7-helix transmembrane proteins"/>
    <property type="match status" value="1"/>
</dbReference>
<dbReference type="InterPro" id="IPR017452">
    <property type="entry name" value="GPCR_Rhodpsn_7TM"/>
</dbReference>
<evidence type="ECO:0000259" key="11">
    <source>
        <dbReference type="PROSITE" id="PS50262"/>
    </source>
</evidence>
<dbReference type="Ensembl" id="ENSVURT00010009244.1">
    <property type="protein sequence ID" value="ENSVURP00010008149.1"/>
    <property type="gene ID" value="ENSVURG00010006306.1"/>
</dbReference>
<keyword evidence="7 10" id="KW-0472">Membrane</keyword>
<dbReference type="PANTHER" id="PTHR26453">
    <property type="entry name" value="OLFACTORY RECEPTOR"/>
    <property type="match status" value="1"/>
</dbReference>
<comment type="subcellular location">
    <subcellularLocation>
        <location evidence="1 10">Cell membrane</location>
        <topology evidence="1 10">Multi-pass membrane protein</topology>
    </subcellularLocation>
</comment>
<dbReference type="SUPFAM" id="SSF81321">
    <property type="entry name" value="Family A G protein-coupled receptor-like"/>
    <property type="match status" value="1"/>
</dbReference>
<dbReference type="GeneTree" id="ENSGT01140000282524"/>
<keyword evidence="3 10" id="KW-0716">Sensory transduction</keyword>
<dbReference type="GO" id="GO:0005886">
    <property type="term" value="C:plasma membrane"/>
    <property type="evidence" value="ECO:0007669"/>
    <property type="project" value="UniProtKB-SubCell"/>
</dbReference>
<feature type="transmembrane region" description="Helical" evidence="10">
    <location>
        <begin position="52"/>
        <end position="73"/>
    </location>
</feature>
<keyword evidence="13" id="KW-1185">Reference proteome</keyword>
<dbReference type="PROSITE" id="PS00237">
    <property type="entry name" value="G_PROTEIN_RECEP_F1_1"/>
    <property type="match status" value="1"/>
</dbReference>
<dbReference type="Pfam" id="PF13853">
    <property type="entry name" value="7tm_4"/>
    <property type="match status" value="1"/>
</dbReference>
<keyword evidence="5 10" id="KW-0552">Olfaction</keyword>
<evidence type="ECO:0000313" key="13">
    <source>
        <dbReference type="Proteomes" id="UP000314987"/>
    </source>
</evidence>
<feature type="transmembrane region" description="Helical" evidence="10">
    <location>
        <begin position="131"/>
        <end position="155"/>
    </location>
</feature>
<keyword evidence="9" id="KW-0675">Receptor</keyword>
<evidence type="ECO:0000256" key="1">
    <source>
        <dbReference type="ARBA" id="ARBA00004651"/>
    </source>
</evidence>
<name>A0A4X2K861_VOMUR</name>
<dbReference type="InterPro" id="IPR000725">
    <property type="entry name" value="Olfact_rcpt"/>
</dbReference>
<organism evidence="12 13">
    <name type="scientific">Vombatus ursinus</name>
    <name type="common">Common wombat</name>
    <dbReference type="NCBI Taxonomy" id="29139"/>
    <lineage>
        <taxon>Eukaryota</taxon>
        <taxon>Metazoa</taxon>
        <taxon>Chordata</taxon>
        <taxon>Craniata</taxon>
        <taxon>Vertebrata</taxon>
        <taxon>Euteleostomi</taxon>
        <taxon>Mammalia</taxon>
        <taxon>Metatheria</taxon>
        <taxon>Diprotodontia</taxon>
        <taxon>Vombatidae</taxon>
        <taxon>Vombatus</taxon>
    </lineage>
</organism>
<keyword evidence="9" id="KW-0297">G-protein coupled receptor</keyword>
<keyword evidence="8 9" id="KW-0807">Transducer</keyword>
<reference evidence="12" key="2">
    <citation type="submission" date="2025-08" db="UniProtKB">
        <authorList>
            <consortium name="Ensembl"/>
        </authorList>
    </citation>
    <scope>IDENTIFICATION</scope>
</reference>
<evidence type="ECO:0000256" key="10">
    <source>
        <dbReference type="RuleBase" id="RU363047"/>
    </source>
</evidence>
<accession>A0A4X2K861</accession>
<evidence type="ECO:0000256" key="2">
    <source>
        <dbReference type="ARBA" id="ARBA00022475"/>
    </source>
</evidence>
<feature type="transmembrane region" description="Helical" evidence="10">
    <location>
        <begin position="93"/>
        <end position="111"/>
    </location>
</feature>
<gene>
    <name evidence="12" type="primary">OR10W1</name>
</gene>
<dbReference type="PROSITE" id="PS50262">
    <property type="entry name" value="G_PROTEIN_RECEP_F1_2"/>
    <property type="match status" value="1"/>
</dbReference>
<proteinExistence type="inferred from homology"/>
<dbReference type="FunFam" id="1.20.1070.10:FF:000001">
    <property type="entry name" value="Olfactory receptor"/>
    <property type="match status" value="1"/>
</dbReference>
<feature type="transmembrane region" description="Helical" evidence="10">
    <location>
        <begin position="263"/>
        <end position="283"/>
    </location>
</feature>
<dbReference type="InterPro" id="IPR000276">
    <property type="entry name" value="GPCR_Rhodpsn"/>
</dbReference>